<feature type="domain" description="Amidohydrolase-related" evidence="1">
    <location>
        <begin position="74"/>
        <end position="409"/>
    </location>
</feature>
<organism evidence="2 3">
    <name type="scientific">Brachybacterium hainanense</name>
    <dbReference type="NCBI Taxonomy" id="1541174"/>
    <lineage>
        <taxon>Bacteria</taxon>
        <taxon>Bacillati</taxon>
        <taxon>Actinomycetota</taxon>
        <taxon>Actinomycetes</taxon>
        <taxon>Micrococcales</taxon>
        <taxon>Dermabacteraceae</taxon>
        <taxon>Brachybacterium</taxon>
    </lineage>
</organism>
<dbReference type="Gene3D" id="3.20.20.140">
    <property type="entry name" value="Metal-dependent hydrolases"/>
    <property type="match status" value="1"/>
</dbReference>
<dbReference type="InterPro" id="IPR011059">
    <property type="entry name" value="Metal-dep_hydrolase_composite"/>
</dbReference>
<evidence type="ECO:0000313" key="3">
    <source>
        <dbReference type="Proteomes" id="UP001589793"/>
    </source>
</evidence>
<dbReference type="Proteomes" id="UP001589793">
    <property type="component" value="Unassembled WGS sequence"/>
</dbReference>
<dbReference type="Pfam" id="PF01979">
    <property type="entry name" value="Amidohydro_1"/>
    <property type="match status" value="1"/>
</dbReference>
<dbReference type="RefSeq" id="WP_376980728.1">
    <property type="nucleotide sequence ID" value="NZ_JBHLSV010000012.1"/>
</dbReference>
<dbReference type="PANTHER" id="PTHR43135:SF3">
    <property type="entry name" value="ALPHA-D-RIBOSE 1-METHYLPHOSPHONATE 5-TRIPHOSPHATE DIPHOSPHATASE"/>
    <property type="match status" value="1"/>
</dbReference>
<reference evidence="2 3" key="1">
    <citation type="submission" date="2024-09" db="EMBL/GenBank/DDBJ databases">
        <authorList>
            <person name="Sun Q."/>
            <person name="Mori K."/>
        </authorList>
    </citation>
    <scope>NUCLEOTIDE SEQUENCE [LARGE SCALE GENOMIC DNA]</scope>
    <source>
        <strain evidence="2 3">CICC 10874</strain>
    </source>
</reference>
<dbReference type="InterPro" id="IPR018228">
    <property type="entry name" value="DNase_TatD-rel_CS"/>
</dbReference>
<comment type="caution">
    <text evidence="2">The sequence shown here is derived from an EMBL/GenBank/DDBJ whole genome shotgun (WGS) entry which is preliminary data.</text>
</comment>
<dbReference type="PANTHER" id="PTHR43135">
    <property type="entry name" value="ALPHA-D-RIBOSE 1-METHYLPHOSPHONATE 5-TRIPHOSPHATE DIPHOSPHATASE"/>
    <property type="match status" value="1"/>
</dbReference>
<protein>
    <submittedName>
        <fullName evidence="2">Amidohydrolase family protein</fullName>
    </submittedName>
</protein>
<evidence type="ECO:0000259" key="1">
    <source>
        <dbReference type="Pfam" id="PF01979"/>
    </source>
</evidence>
<dbReference type="SUPFAM" id="SSF51338">
    <property type="entry name" value="Composite domain of metallo-dependent hydrolases"/>
    <property type="match status" value="1"/>
</dbReference>
<dbReference type="InterPro" id="IPR006680">
    <property type="entry name" value="Amidohydro-rel"/>
</dbReference>
<proteinExistence type="predicted"/>
<dbReference type="SUPFAM" id="SSF51556">
    <property type="entry name" value="Metallo-dependent hydrolases"/>
    <property type="match status" value="1"/>
</dbReference>
<sequence>MVEERQNGHHRAPTPTLRDSGRLVIAGVRVITGTGAVIPAGDVLVEGGRIRRLKTGSAGPDHAGADLIDGRGMTLIPGLVDAHCHLDFLQCRSGLRAWLWSRTALPKALSELVACGITAIRTMADPPERVLSLRRRAARGRVRSPRLVSAGPALTAPGGHPQVTVGKDNPWLARRITRGIRSAGEGRAAVRRLHRAGADLIKIVYQGGVYADQGVEIAKLSPDAARAVIEEAHRLALPVSAHTHYEHDVRELLGMGIDSLEHGISEQPVADPETLDRWREAGVPLVPTLVISRDVRNADGEPYLVQASRNLRAAHEAGVRIAAGTDSMVGALPADSLHDELRLMVEAGLTPHEALQAATRNAAELLRLEDRGVIAEGAAADLVLLGADPLEDISNVGDIRLVIKDGRIVHRAAERSHASLSRFVSPAGELVYRETGADEAEVRCSFAELDGTVTRTIIRRDPSTGEVTRTETIESDERLVTRRWTYETPAEDTRIEAEATASSIRLTGAFEGEPVSRTYALLGRRWMQGSVFDASTFIAVGEPVLEYVAIGTSGHGALQLTEFELTRTPAERPGPVVAAELVMPRWRRWWSADLEFDPRDGQLLVARLGKNQKIRRIDADAPHREGNEPA</sequence>
<accession>A0ABV6RC21</accession>
<name>A0ABV6RC21_9MICO</name>
<dbReference type="Gene3D" id="2.30.40.10">
    <property type="entry name" value="Urease, subunit C, domain 1"/>
    <property type="match status" value="1"/>
</dbReference>
<dbReference type="EMBL" id="JBHLSV010000012">
    <property type="protein sequence ID" value="MFC0674541.1"/>
    <property type="molecule type" value="Genomic_DNA"/>
</dbReference>
<dbReference type="InterPro" id="IPR032466">
    <property type="entry name" value="Metal_Hydrolase"/>
</dbReference>
<gene>
    <name evidence="2" type="ORF">ACFFF6_11300</name>
</gene>
<keyword evidence="3" id="KW-1185">Reference proteome</keyword>
<dbReference type="InterPro" id="IPR051781">
    <property type="entry name" value="Metallo-dep_Hydrolase"/>
</dbReference>
<dbReference type="PROSITE" id="PS01137">
    <property type="entry name" value="TATD_1"/>
    <property type="match status" value="1"/>
</dbReference>
<evidence type="ECO:0000313" key="2">
    <source>
        <dbReference type="EMBL" id="MFC0674541.1"/>
    </source>
</evidence>